<feature type="coiled-coil region" evidence="1">
    <location>
        <begin position="126"/>
        <end position="153"/>
    </location>
</feature>
<evidence type="ECO:0000256" key="1">
    <source>
        <dbReference type="SAM" id="Coils"/>
    </source>
</evidence>
<keyword evidence="1" id="KW-0175">Coiled coil</keyword>
<evidence type="ECO:0000313" key="2">
    <source>
        <dbReference type="EMBL" id="QFS43410.1"/>
    </source>
</evidence>
<accession>A0A5P8VSS5</accession>
<reference evidence="2 3" key="1">
    <citation type="submission" date="2019-10" db="EMBL/GenBank/DDBJ databases">
        <title>Genomic and transcriptomic insights into the perfect genentic adaptation of a filamentous nitrogen-fixing cyanobacterium to rice fields.</title>
        <authorList>
            <person name="Chen Z."/>
        </authorList>
    </citation>
    <scope>NUCLEOTIDE SEQUENCE [LARGE SCALE GENOMIC DNA]</scope>
    <source>
        <strain evidence="2">CCNUC1</strain>
    </source>
</reference>
<dbReference type="AlphaFoldDB" id="A0A5P8VSS5"/>
<keyword evidence="3" id="KW-1185">Reference proteome</keyword>
<organism evidence="2 3">
    <name type="scientific">Nostoc sphaeroides CCNUC1</name>
    <dbReference type="NCBI Taxonomy" id="2653204"/>
    <lineage>
        <taxon>Bacteria</taxon>
        <taxon>Bacillati</taxon>
        <taxon>Cyanobacteriota</taxon>
        <taxon>Cyanophyceae</taxon>
        <taxon>Nostocales</taxon>
        <taxon>Nostocaceae</taxon>
        <taxon>Nostoc</taxon>
    </lineage>
</organism>
<proteinExistence type="predicted"/>
<protein>
    <submittedName>
        <fullName evidence="2">Cold-shock protein</fullName>
    </submittedName>
</protein>
<evidence type="ECO:0000313" key="3">
    <source>
        <dbReference type="Proteomes" id="UP000326678"/>
    </source>
</evidence>
<dbReference type="InterPro" id="IPR012340">
    <property type="entry name" value="NA-bd_OB-fold"/>
</dbReference>
<dbReference type="Proteomes" id="UP000326678">
    <property type="component" value="Chromosome Gxm1"/>
</dbReference>
<dbReference type="KEGG" id="nsh:GXM_00883"/>
<dbReference type="EMBL" id="CP045226">
    <property type="protein sequence ID" value="QFS43410.1"/>
    <property type="molecule type" value="Genomic_DNA"/>
</dbReference>
<dbReference type="Gene3D" id="2.40.50.140">
    <property type="entry name" value="Nucleic acid-binding proteins"/>
    <property type="match status" value="1"/>
</dbReference>
<gene>
    <name evidence="2" type="ORF">GXM_00883</name>
</gene>
<name>A0A5P8VSS5_9NOSO</name>
<sequence length="267" mass="31290">MTIDFGSIKKYNYDRGFGFVGRTFSNPNGEVFFHIKKIKKKHPELAQKLDNSEAFETINFWYEIEITEKGEQVNKVWLNTENIPQNYTHELCGFIQRVESIWKNVDSQKPSWLDLVTIELVGVDRKHELSVERDNLESQLKAAEEERRREAEALRQNEIIRIAKNHHLEKTKADELHQLLTEMRPLGFTHSGQLSKHIVKYQLGYKYPNISGTVIMEDGSTEWKFPGGFPPDIYKIICRELGLDNQRTNARVKRFDSWTDIYSANQK</sequence>